<comment type="caution">
    <text evidence="5">The sequence shown here is derived from an EMBL/GenBank/DDBJ whole genome shotgun (WGS) entry which is preliminary data.</text>
</comment>
<proteinExistence type="predicted"/>
<keyword evidence="6" id="KW-1185">Reference proteome</keyword>
<dbReference type="InterPro" id="IPR036390">
    <property type="entry name" value="WH_DNA-bd_sf"/>
</dbReference>
<keyword evidence="3" id="KW-0804">Transcription</keyword>
<reference evidence="5 6" key="1">
    <citation type="submission" date="2019-12" db="EMBL/GenBank/DDBJ databases">
        <title>Genomic-based taxomic classification of the family Erythrobacteraceae.</title>
        <authorList>
            <person name="Xu L."/>
        </authorList>
    </citation>
    <scope>NUCLEOTIDE SEQUENCE [LARGE SCALE GENOMIC DNA]</scope>
    <source>
        <strain evidence="5 6">KEMB 9005-328</strain>
    </source>
</reference>
<evidence type="ECO:0000313" key="6">
    <source>
        <dbReference type="Proteomes" id="UP000439780"/>
    </source>
</evidence>
<feature type="domain" description="HTH gntR-type" evidence="4">
    <location>
        <begin position="14"/>
        <end position="82"/>
    </location>
</feature>
<dbReference type="InterPro" id="IPR000524">
    <property type="entry name" value="Tscrpt_reg_HTH_GntR"/>
</dbReference>
<dbReference type="GO" id="GO:0003677">
    <property type="term" value="F:DNA binding"/>
    <property type="evidence" value="ECO:0007669"/>
    <property type="project" value="UniProtKB-KW"/>
</dbReference>
<organism evidence="5 6">
    <name type="scientific">Qipengyuania algicida</name>
    <dbReference type="NCBI Taxonomy" id="1836209"/>
    <lineage>
        <taxon>Bacteria</taxon>
        <taxon>Pseudomonadati</taxon>
        <taxon>Pseudomonadota</taxon>
        <taxon>Alphaproteobacteria</taxon>
        <taxon>Sphingomonadales</taxon>
        <taxon>Erythrobacteraceae</taxon>
        <taxon>Qipengyuania</taxon>
    </lineage>
</organism>
<dbReference type="SMART" id="SM00345">
    <property type="entry name" value="HTH_GNTR"/>
    <property type="match status" value="1"/>
</dbReference>
<name>A0A845AKP1_9SPHN</name>
<accession>A0A845AKP1</accession>
<dbReference type="OrthoDB" id="9028214at2"/>
<dbReference type="Gene3D" id="1.20.120.530">
    <property type="entry name" value="GntR ligand-binding domain-like"/>
    <property type="match status" value="1"/>
</dbReference>
<dbReference type="Pfam" id="PF00392">
    <property type="entry name" value="GntR"/>
    <property type="match status" value="1"/>
</dbReference>
<dbReference type="InterPro" id="IPR008920">
    <property type="entry name" value="TF_FadR/GntR_C"/>
</dbReference>
<dbReference type="SMART" id="SM00895">
    <property type="entry name" value="FCD"/>
    <property type="match status" value="1"/>
</dbReference>
<dbReference type="Pfam" id="PF07729">
    <property type="entry name" value="FCD"/>
    <property type="match status" value="1"/>
</dbReference>
<evidence type="ECO:0000256" key="2">
    <source>
        <dbReference type="ARBA" id="ARBA00023125"/>
    </source>
</evidence>
<keyword evidence="2" id="KW-0238">DNA-binding</keyword>
<dbReference type="PROSITE" id="PS50949">
    <property type="entry name" value="HTH_GNTR"/>
    <property type="match status" value="1"/>
</dbReference>
<evidence type="ECO:0000256" key="1">
    <source>
        <dbReference type="ARBA" id="ARBA00023015"/>
    </source>
</evidence>
<dbReference type="Proteomes" id="UP000439780">
    <property type="component" value="Unassembled WGS sequence"/>
</dbReference>
<dbReference type="SUPFAM" id="SSF48008">
    <property type="entry name" value="GntR ligand-binding domain-like"/>
    <property type="match status" value="1"/>
</dbReference>
<evidence type="ECO:0000313" key="5">
    <source>
        <dbReference type="EMBL" id="MXP29733.1"/>
    </source>
</evidence>
<dbReference type="SUPFAM" id="SSF46785">
    <property type="entry name" value="Winged helix' DNA-binding domain"/>
    <property type="match status" value="1"/>
</dbReference>
<gene>
    <name evidence="5" type="ORF">GRI58_13040</name>
</gene>
<evidence type="ECO:0000256" key="3">
    <source>
        <dbReference type="ARBA" id="ARBA00023163"/>
    </source>
</evidence>
<protein>
    <submittedName>
        <fullName evidence="5">FCD domain-containing protein</fullName>
    </submittedName>
</protein>
<dbReference type="PANTHER" id="PTHR43537:SF44">
    <property type="entry name" value="GNTR FAMILY REGULATORY PROTEIN"/>
    <property type="match status" value="1"/>
</dbReference>
<evidence type="ECO:0000259" key="4">
    <source>
        <dbReference type="PROSITE" id="PS50949"/>
    </source>
</evidence>
<keyword evidence="1" id="KW-0805">Transcription regulation</keyword>
<dbReference type="EMBL" id="WTYA01000010">
    <property type="protein sequence ID" value="MXP29733.1"/>
    <property type="molecule type" value="Genomic_DNA"/>
</dbReference>
<dbReference type="InterPro" id="IPR011711">
    <property type="entry name" value="GntR_C"/>
</dbReference>
<dbReference type="Gene3D" id="1.10.10.10">
    <property type="entry name" value="Winged helix-like DNA-binding domain superfamily/Winged helix DNA-binding domain"/>
    <property type="match status" value="1"/>
</dbReference>
<dbReference type="AlphaFoldDB" id="A0A845AKP1"/>
<dbReference type="PANTHER" id="PTHR43537">
    <property type="entry name" value="TRANSCRIPTIONAL REGULATOR, GNTR FAMILY"/>
    <property type="match status" value="1"/>
</dbReference>
<dbReference type="InterPro" id="IPR036388">
    <property type="entry name" value="WH-like_DNA-bd_sf"/>
</dbReference>
<dbReference type="RefSeq" id="WP_160754024.1">
    <property type="nucleotide sequence ID" value="NZ_WTYA01000010.1"/>
</dbReference>
<dbReference type="GO" id="GO:0003700">
    <property type="term" value="F:DNA-binding transcription factor activity"/>
    <property type="evidence" value="ECO:0007669"/>
    <property type="project" value="InterPro"/>
</dbReference>
<sequence length="238" mass="25765">MALVLNGAHSDGASSLVQRAVDAVNAHMLKHELKVGDTLPGEGHFAEQLGVSRAVMREAFGALAALRLIDVGNGRRPRVGAIDGSVMGASMSHAVTTKQVTVAEVWDVRRTLELRTAELAARNRTDEQVRTIIAEADAMMAAGEDLEKVTFHDIRLHQAISQASGNMLLIQIIRSFEPLMHVAVPAAWHTRETKAQRQTVLEQHRHLAEMIAIGDANAASAAMHAHFERSIGSILESL</sequence>